<keyword evidence="10 18" id="KW-1133">Transmembrane helix</keyword>
<evidence type="ECO:0000256" key="7">
    <source>
        <dbReference type="ARBA" id="ARBA00022741"/>
    </source>
</evidence>
<dbReference type="PANTHER" id="PTHR47976">
    <property type="entry name" value="G-TYPE LECTIN S-RECEPTOR-LIKE SERINE/THREONINE-PROTEIN KINASE SD2-5"/>
    <property type="match status" value="1"/>
</dbReference>
<dbReference type="InterPro" id="IPR051343">
    <property type="entry name" value="G-type_lectin_kinases/EP1-like"/>
</dbReference>
<dbReference type="InterPro" id="IPR001480">
    <property type="entry name" value="Bulb-type_lectin_dom"/>
</dbReference>
<reference evidence="22" key="1">
    <citation type="submission" date="2024-07" db="EMBL/GenBank/DDBJ databases">
        <title>Two chromosome-level genome assemblies of Korean endemic species Abeliophyllum distichum and Forsythia ovata (Oleaceae).</title>
        <authorList>
            <person name="Jang H."/>
        </authorList>
    </citation>
    <scope>NUCLEOTIDE SEQUENCE [LARGE SCALE GENOMIC DNA]</scope>
</reference>
<dbReference type="InterPro" id="IPR000719">
    <property type="entry name" value="Prot_kinase_dom"/>
</dbReference>
<evidence type="ECO:0000256" key="10">
    <source>
        <dbReference type="ARBA" id="ARBA00022989"/>
    </source>
</evidence>
<evidence type="ECO:0000256" key="13">
    <source>
        <dbReference type="ARBA" id="ARBA00023170"/>
    </source>
</evidence>
<feature type="transmembrane region" description="Helical" evidence="18">
    <location>
        <begin position="432"/>
        <end position="460"/>
    </location>
</feature>
<dbReference type="PANTHER" id="PTHR47976:SF108">
    <property type="entry name" value="G-TYPE LECTIN S-RECEPTOR-LIKE SERINE_THREONINE-PROTEIN KINASE LECRK1"/>
    <property type="match status" value="1"/>
</dbReference>
<dbReference type="PROSITE" id="PS50927">
    <property type="entry name" value="BULB_LECTIN"/>
    <property type="match status" value="1"/>
</dbReference>
<organism evidence="21 22">
    <name type="scientific">Abeliophyllum distichum</name>
    <dbReference type="NCBI Taxonomy" id="126358"/>
    <lineage>
        <taxon>Eukaryota</taxon>
        <taxon>Viridiplantae</taxon>
        <taxon>Streptophyta</taxon>
        <taxon>Embryophyta</taxon>
        <taxon>Tracheophyta</taxon>
        <taxon>Spermatophyta</taxon>
        <taxon>Magnoliopsida</taxon>
        <taxon>eudicotyledons</taxon>
        <taxon>Gunneridae</taxon>
        <taxon>Pentapetalae</taxon>
        <taxon>asterids</taxon>
        <taxon>lamiids</taxon>
        <taxon>Lamiales</taxon>
        <taxon>Oleaceae</taxon>
        <taxon>Forsythieae</taxon>
        <taxon>Abeliophyllum</taxon>
    </lineage>
</organism>
<keyword evidence="4 17" id="KW-0808">Transferase</keyword>
<dbReference type="Gene3D" id="3.30.200.20">
    <property type="entry name" value="Phosphorylase Kinase, domain 1"/>
    <property type="match status" value="1"/>
</dbReference>
<dbReference type="Gene3D" id="1.10.510.10">
    <property type="entry name" value="Transferase(Phosphotransferase) domain 1"/>
    <property type="match status" value="1"/>
</dbReference>
<keyword evidence="9 17" id="KW-0067">ATP-binding</keyword>
<evidence type="ECO:0000256" key="17">
    <source>
        <dbReference type="PIRNR" id="PIRNR000641"/>
    </source>
</evidence>
<dbReference type="PROSITE" id="PS00108">
    <property type="entry name" value="PROTEIN_KINASE_ST"/>
    <property type="match status" value="1"/>
</dbReference>
<evidence type="ECO:0000259" key="19">
    <source>
        <dbReference type="PROSITE" id="PS50011"/>
    </source>
</evidence>
<evidence type="ECO:0000256" key="5">
    <source>
        <dbReference type="ARBA" id="ARBA00022692"/>
    </source>
</evidence>
<keyword evidence="12" id="KW-1015">Disulfide bond</keyword>
<dbReference type="CDD" id="cd01098">
    <property type="entry name" value="PAN_AP_plant"/>
    <property type="match status" value="1"/>
</dbReference>
<protein>
    <recommendedName>
        <fullName evidence="17">Receptor-like serine/threonine-protein kinase</fullName>
        <ecNumber evidence="17">2.7.11.1</ecNumber>
    </recommendedName>
</protein>
<evidence type="ECO:0000256" key="3">
    <source>
        <dbReference type="ARBA" id="ARBA00022536"/>
    </source>
</evidence>
<dbReference type="PIRSF" id="PIRSF000641">
    <property type="entry name" value="SRK"/>
    <property type="match status" value="1"/>
</dbReference>
<dbReference type="InterPro" id="IPR001245">
    <property type="entry name" value="Ser-Thr/Tyr_kinase_cat_dom"/>
</dbReference>
<dbReference type="FunFam" id="2.90.10.10:FF:000041">
    <property type="entry name" value="Uncharacterized protein"/>
    <property type="match status" value="1"/>
</dbReference>
<feature type="domain" description="Bulb-type lectin" evidence="20">
    <location>
        <begin position="13"/>
        <end position="134"/>
    </location>
</feature>
<accession>A0ABD1NPH2</accession>
<evidence type="ECO:0000256" key="12">
    <source>
        <dbReference type="ARBA" id="ARBA00023157"/>
    </source>
</evidence>
<dbReference type="FunFam" id="2.90.10.10:FF:000013">
    <property type="entry name" value="G-type lectin S-receptor-like serine/threonine-protein kinase LECRK1"/>
    <property type="match status" value="1"/>
</dbReference>
<evidence type="ECO:0000256" key="2">
    <source>
        <dbReference type="ARBA" id="ARBA00022527"/>
    </source>
</evidence>
<dbReference type="Pfam" id="PF01453">
    <property type="entry name" value="B_lectin"/>
    <property type="match status" value="1"/>
</dbReference>
<keyword evidence="2 17" id="KW-0723">Serine/threonine-protein kinase</keyword>
<evidence type="ECO:0000256" key="15">
    <source>
        <dbReference type="ARBA" id="ARBA00047899"/>
    </source>
</evidence>
<dbReference type="EC" id="2.7.11.1" evidence="17"/>
<comment type="catalytic activity">
    <reaction evidence="16 17">
        <text>L-seryl-[protein] + ATP = O-phospho-L-seryl-[protein] + ADP + H(+)</text>
        <dbReference type="Rhea" id="RHEA:17989"/>
        <dbReference type="Rhea" id="RHEA-COMP:9863"/>
        <dbReference type="Rhea" id="RHEA-COMP:11604"/>
        <dbReference type="ChEBI" id="CHEBI:15378"/>
        <dbReference type="ChEBI" id="CHEBI:29999"/>
        <dbReference type="ChEBI" id="CHEBI:30616"/>
        <dbReference type="ChEBI" id="CHEBI:83421"/>
        <dbReference type="ChEBI" id="CHEBI:456216"/>
        <dbReference type="EC" id="2.7.11.1"/>
    </reaction>
</comment>
<dbReference type="Proteomes" id="UP001604336">
    <property type="component" value="Unassembled WGS sequence"/>
</dbReference>
<gene>
    <name evidence="21" type="ORF">Adt_48988</name>
</gene>
<dbReference type="SUPFAM" id="SSF51110">
    <property type="entry name" value="alpha-D-mannose-specific plant lectins"/>
    <property type="match status" value="1"/>
</dbReference>
<sequence length="747" mass="83658">MFLLPLSATAQPYRNVTLGSALTANNANSTWLSPSGEFAFGFQQIIPGGYLLAIWFNKIPERTIVWSANRDNLVQEGSKFQLFEDGRFELNDPRDQRIWAASLFRVGVKYGAMLDTGNFVLANSNSDVLWQSFDVPTDTLLPTQTLNQGGQLVSSFSKTNYSRGRFLFALQTDGNLVSYTRNFPKDNVIFAYWSTQTMGTGFQVIFNQSGYIFLVAQNGSLLKYVASNAASSSKLYQRAILEYDGVLRHYVYPKSANSAGGRAMAWSIMNFIPSNICLNISGSQGAGACGFNSFCYLGTDQMPVCDCPTGYSIIDPNDRMSGCKPNFAAQNCDEEARETEHFSFKEMLNTNWPFYDYEDFEQVTEDWCRQVCLDDCFCAAAIYNNGHCWKKKYPLSNGMVDVSLGGKALIKIRNTNVTANSSVSKKSNRSTLIIIGSVLLGSSTFLNLLLLSSLLLYALYFNRLKSNRLQPNQVLPGLNVRRFSFKELQGATNGFNEELGRGACSTVYKGILKNDNIENAVAVKKLHKIATEGEQEFKAEVSSISRTNHKNLVQLLGYCDEGQNRLLVYEFMSNGSLANFLFENSRPNWYKRMQIAFATARGICYLHEECSNQIIHCDIKPQNVLLDESFTAKISDFGLAKLLKPDQSKTTTGIRGRNYEPDVEVETEMILADFAYDCYKEGTLHLLVANDEEALNDKRFDKFVMIAIWCIQEDPTLRPTMKRVVQLMEGSVEVPIPPDPSSSITSM</sequence>
<evidence type="ECO:0000256" key="9">
    <source>
        <dbReference type="ARBA" id="ARBA00022840"/>
    </source>
</evidence>
<dbReference type="FunFam" id="3.30.200.20:FF:000059">
    <property type="entry name" value="S-receptor-like serine/threonine-protein kinase"/>
    <property type="match status" value="1"/>
</dbReference>
<evidence type="ECO:0000256" key="11">
    <source>
        <dbReference type="ARBA" id="ARBA00023136"/>
    </source>
</evidence>
<dbReference type="SUPFAM" id="SSF56112">
    <property type="entry name" value="Protein kinase-like (PK-like)"/>
    <property type="match status" value="1"/>
</dbReference>
<evidence type="ECO:0000256" key="8">
    <source>
        <dbReference type="ARBA" id="ARBA00022777"/>
    </source>
</evidence>
<dbReference type="GO" id="GO:0016020">
    <property type="term" value="C:membrane"/>
    <property type="evidence" value="ECO:0007669"/>
    <property type="project" value="UniProtKB-SubCell"/>
</dbReference>
<dbReference type="AlphaFoldDB" id="A0ABD1NPH2"/>
<comment type="caution">
    <text evidence="21">The sequence shown here is derived from an EMBL/GenBank/DDBJ whole genome shotgun (WGS) entry which is preliminary data.</text>
</comment>
<name>A0ABD1NPH2_9LAMI</name>
<evidence type="ECO:0000256" key="1">
    <source>
        <dbReference type="ARBA" id="ARBA00004479"/>
    </source>
</evidence>
<evidence type="ECO:0000313" key="21">
    <source>
        <dbReference type="EMBL" id="KAL2453511.1"/>
    </source>
</evidence>
<keyword evidence="11 18" id="KW-0472">Membrane</keyword>
<keyword evidence="7 17" id="KW-0547">Nucleotide-binding</keyword>
<feature type="domain" description="Protein kinase" evidence="19">
    <location>
        <begin position="493"/>
        <end position="747"/>
    </location>
</feature>
<keyword evidence="6" id="KW-0732">Signal</keyword>
<comment type="similarity">
    <text evidence="17">Belongs to the protein kinase superfamily. Ser/Thr protein kinase family.</text>
</comment>
<dbReference type="FunFam" id="1.10.510.10:FF:001023">
    <property type="entry name" value="Os07g0541700 protein"/>
    <property type="match status" value="1"/>
</dbReference>
<evidence type="ECO:0000256" key="16">
    <source>
        <dbReference type="ARBA" id="ARBA00048679"/>
    </source>
</evidence>
<dbReference type="InterPro" id="IPR024171">
    <property type="entry name" value="SRK-like_kinase"/>
</dbReference>
<dbReference type="PROSITE" id="PS50011">
    <property type="entry name" value="PROTEIN_KINASE_DOM"/>
    <property type="match status" value="1"/>
</dbReference>
<keyword evidence="14" id="KW-0325">Glycoprotein</keyword>
<dbReference type="SMART" id="SM00220">
    <property type="entry name" value="S_TKc"/>
    <property type="match status" value="1"/>
</dbReference>
<dbReference type="GO" id="GO:0004674">
    <property type="term" value="F:protein serine/threonine kinase activity"/>
    <property type="evidence" value="ECO:0007669"/>
    <property type="project" value="UniProtKB-KW"/>
</dbReference>
<comment type="subcellular location">
    <subcellularLocation>
        <location evidence="1">Membrane</location>
        <topology evidence="1">Single-pass type I membrane protein</topology>
    </subcellularLocation>
</comment>
<proteinExistence type="inferred from homology"/>
<dbReference type="EMBL" id="JBFOLK010000658">
    <property type="protein sequence ID" value="KAL2453511.1"/>
    <property type="molecule type" value="Genomic_DNA"/>
</dbReference>
<evidence type="ECO:0000256" key="14">
    <source>
        <dbReference type="ARBA" id="ARBA00023180"/>
    </source>
</evidence>
<dbReference type="GO" id="GO:0005524">
    <property type="term" value="F:ATP binding"/>
    <property type="evidence" value="ECO:0007669"/>
    <property type="project" value="UniProtKB-KW"/>
</dbReference>
<evidence type="ECO:0000256" key="4">
    <source>
        <dbReference type="ARBA" id="ARBA00022679"/>
    </source>
</evidence>
<dbReference type="CDD" id="cd00028">
    <property type="entry name" value="B_lectin"/>
    <property type="match status" value="1"/>
</dbReference>
<evidence type="ECO:0000256" key="18">
    <source>
        <dbReference type="SAM" id="Phobius"/>
    </source>
</evidence>
<dbReference type="InterPro" id="IPR008271">
    <property type="entry name" value="Ser/Thr_kinase_AS"/>
</dbReference>
<dbReference type="InterPro" id="IPR011009">
    <property type="entry name" value="Kinase-like_dom_sf"/>
</dbReference>
<dbReference type="InterPro" id="IPR036426">
    <property type="entry name" value="Bulb-type_lectin_dom_sf"/>
</dbReference>
<keyword evidence="8 17" id="KW-0418">Kinase</keyword>
<evidence type="ECO:0000259" key="20">
    <source>
        <dbReference type="PROSITE" id="PS50927"/>
    </source>
</evidence>
<dbReference type="Gene3D" id="2.90.10.10">
    <property type="entry name" value="Bulb-type lectin domain"/>
    <property type="match status" value="2"/>
</dbReference>
<keyword evidence="22" id="KW-1185">Reference proteome</keyword>
<evidence type="ECO:0000256" key="6">
    <source>
        <dbReference type="ARBA" id="ARBA00022729"/>
    </source>
</evidence>
<comment type="catalytic activity">
    <reaction evidence="15 17">
        <text>L-threonyl-[protein] + ATP = O-phospho-L-threonyl-[protein] + ADP + H(+)</text>
        <dbReference type="Rhea" id="RHEA:46608"/>
        <dbReference type="Rhea" id="RHEA-COMP:11060"/>
        <dbReference type="Rhea" id="RHEA-COMP:11605"/>
        <dbReference type="ChEBI" id="CHEBI:15378"/>
        <dbReference type="ChEBI" id="CHEBI:30013"/>
        <dbReference type="ChEBI" id="CHEBI:30616"/>
        <dbReference type="ChEBI" id="CHEBI:61977"/>
        <dbReference type="ChEBI" id="CHEBI:456216"/>
        <dbReference type="EC" id="2.7.11.1"/>
    </reaction>
</comment>
<keyword evidence="13" id="KW-0675">Receptor</keyword>
<dbReference type="SMART" id="SM00108">
    <property type="entry name" value="B_lectin"/>
    <property type="match status" value="1"/>
</dbReference>
<evidence type="ECO:0000313" key="22">
    <source>
        <dbReference type="Proteomes" id="UP001604336"/>
    </source>
</evidence>
<dbReference type="Pfam" id="PF07714">
    <property type="entry name" value="PK_Tyr_Ser-Thr"/>
    <property type="match status" value="1"/>
</dbReference>
<keyword evidence="5 18" id="KW-0812">Transmembrane</keyword>
<keyword evidence="3" id="KW-0245">EGF-like domain</keyword>